<evidence type="ECO:0000313" key="2">
    <source>
        <dbReference type="EMBL" id="ACQ81154.1"/>
    </source>
</evidence>
<dbReference type="EMBL" id="CP001618">
    <property type="protein sequence ID" value="ACQ81154.1"/>
    <property type="molecule type" value="Genomic_DNA"/>
</dbReference>
<dbReference type="InterPro" id="IPR004013">
    <property type="entry name" value="PHP_dom"/>
</dbReference>
<name>C5BZ39_BEUC1</name>
<dbReference type="Gene3D" id="3.20.20.140">
    <property type="entry name" value="Metal-dependent hydrolases"/>
    <property type="match status" value="1"/>
</dbReference>
<dbReference type="InterPro" id="IPR003141">
    <property type="entry name" value="Pol/His_phosphatase_N"/>
</dbReference>
<dbReference type="InterPro" id="IPR052018">
    <property type="entry name" value="PHP_domain"/>
</dbReference>
<dbReference type="AlphaFoldDB" id="C5BZ39"/>
<protein>
    <submittedName>
        <fullName evidence="2">PHP domain protein</fullName>
    </submittedName>
</protein>
<keyword evidence="3" id="KW-1185">Reference proteome</keyword>
<dbReference type="GO" id="GO:0035312">
    <property type="term" value="F:5'-3' DNA exonuclease activity"/>
    <property type="evidence" value="ECO:0007669"/>
    <property type="project" value="TreeGrafter"/>
</dbReference>
<dbReference type="Proteomes" id="UP000007962">
    <property type="component" value="Chromosome"/>
</dbReference>
<dbReference type="PANTHER" id="PTHR42924:SF3">
    <property type="entry name" value="POLYMERASE_HISTIDINOL PHOSPHATASE N-TERMINAL DOMAIN-CONTAINING PROTEIN"/>
    <property type="match status" value="1"/>
</dbReference>
<gene>
    <name evidence="2" type="ordered locus">Bcav_2909</name>
</gene>
<dbReference type="SMART" id="SM00481">
    <property type="entry name" value="POLIIIAc"/>
    <property type="match status" value="1"/>
</dbReference>
<dbReference type="KEGG" id="bcv:Bcav_2909"/>
<feature type="domain" description="Polymerase/histidinol phosphatase N-terminal" evidence="1">
    <location>
        <begin position="3"/>
        <end position="68"/>
    </location>
</feature>
<proteinExistence type="predicted"/>
<organism evidence="2 3">
    <name type="scientific">Beutenbergia cavernae (strain ATCC BAA-8 / DSM 12333 / CCUG 43141 / JCM 11478 / NBRC 16432 / NCIMB 13614 / HKI 0122)</name>
    <dbReference type="NCBI Taxonomy" id="471853"/>
    <lineage>
        <taxon>Bacteria</taxon>
        <taxon>Bacillati</taxon>
        <taxon>Actinomycetota</taxon>
        <taxon>Actinomycetes</taxon>
        <taxon>Micrococcales</taxon>
        <taxon>Beutenbergiaceae</taxon>
        <taxon>Beutenbergia</taxon>
    </lineage>
</organism>
<dbReference type="CDD" id="cd07438">
    <property type="entry name" value="PHP_HisPPase_AMP"/>
    <property type="match status" value="1"/>
</dbReference>
<dbReference type="Gene3D" id="1.10.150.650">
    <property type="match status" value="1"/>
</dbReference>
<dbReference type="PANTHER" id="PTHR42924">
    <property type="entry name" value="EXONUCLEASE"/>
    <property type="match status" value="1"/>
</dbReference>
<evidence type="ECO:0000313" key="3">
    <source>
        <dbReference type="Proteomes" id="UP000007962"/>
    </source>
</evidence>
<dbReference type="InterPro" id="IPR016195">
    <property type="entry name" value="Pol/histidinol_Pase-like"/>
</dbReference>
<evidence type="ECO:0000259" key="1">
    <source>
        <dbReference type="SMART" id="SM00481"/>
    </source>
</evidence>
<dbReference type="HOGENOM" id="CLU_067347_1_0_11"/>
<dbReference type="OrthoDB" id="9804333at2"/>
<reference evidence="2 3" key="1">
    <citation type="journal article" date="2009" name="Stand. Genomic Sci.">
        <title>Complete genome sequence of Beutenbergia cavernae type strain (HKI 0122).</title>
        <authorList>
            <person name="Land M."/>
            <person name="Pukall R."/>
            <person name="Abt B."/>
            <person name="Goker M."/>
            <person name="Rohde M."/>
            <person name="Glavina Del Rio T."/>
            <person name="Tice H."/>
            <person name="Copeland A."/>
            <person name="Cheng J.F."/>
            <person name="Lucas S."/>
            <person name="Chen F."/>
            <person name="Nolan M."/>
            <person name="Bruce D."/>
            <person name="Goodwin L."/>
            <person name="Pitluck S."/>
            <person name="Ivanova N."/>
            <person name="Mavromatis K."/>
            <person name="Ovchinnikova G."/>
            <person name="Pati A."/>
            <person name="Chen A."/>
            <person name="Palaniappan K."/>
            <person name="Hauser L."/>
            <person name="Chang Y.J."/>
            <person name="Jefferies C.C."/>
            <person name="Saunders E."/>
            <person name="Brettin T."/>
            <person name="Detter J.C."/>
            <person name="Han C."/>
            <person name="Chain P."/>
            <person name="Bristow J."/>
            <person name="Eisen J.A."/>
            <person name="Markowitz V."/>
            <person name="Hugenholtz P."/>
            <person name="Kyrpides N.C."/>
            <person name="Klenk H.P."/>
            <person name="Lapidus A."/>
        </authorList>
    </citation>
    <scope>NUCLEOTIDE SEQUENCE [LARGE SCALE GENOMIC DNA]</scope>
    <source>
        <strain evidence="3">ATCC BAA-8 / DSM 12333 / NBRC 16432</strain>
    </source>
</reference>
<dbReference type="STRING" id="471853.Bcav_2909"/>
<sequence length="280" mass="29457">MLIDLHTHSRASDGTDAPADLMRAAADAGLDVVALTDHDTARGWGEAADAVPETGVVLVRGTEISCSAAGISVHLLSYLHDPDEPELLAALEAARASRDARARRMVELVAQRYPLTWDDVAAHVGPDATVGRPHLADALVAAGYVADREEAFADVLSSASPYYVRYSAPDAVAMVAVVRRAGGVPVFAHPRADARGRIVDASVVRDMAHAGLAGLEVDHRDHTDAARETLRALAAELGLLVTGSSDYHGAGKPNRLGEHTTSRAVLAAIEEQGRLALVRP</sequence>
<dbReference type="Pfam" id="PF02811">
    <property type="entry name" value="PHP"/>
    <property type="match status" value="1"/>
</dbReference>
<dbReference type="eggNOG" id="COG0613">
    <property type="taxonomic scope" value="Bacteria"/>
</dbReference>
<dbReference type="GO" id="GO:0004534">
    <property type="term" value="F:5'-3' RNA exonuclease activity"/>
    <property type="evidence" value="ECO:0007669"/>
    <property type="project" value="TreeGrafter"/>
</dbReference>
<dbReference type="RefSeq" id="WP_015883394.1">
    <property type="nucleotide sequence ID" value="NC_012669.1"/>
</dbReference>
<accession>C5BZ39</accession>
<dbReference type="SUPFAM" id="SSF89550">
    <property type="entry name" value="PHP domain-like"/>
    <property type="match status" value="1"/>
</dbReference>